<dbReference type="InterPro" id="IPR044730">
    <property type="entry name" value="RNase_H-like_dom_plant"/>
</dbReference>
<accession>A0ABR2D072</accession>
<feature type="domain" description="Reverse transcriptase zinc-binding" evidence="2">
    <location>
        <begin position="34"/>
        <end position="121"/>
    </location>
</feature>
<gene>
    <name evidence="3" type="ORF">V6N12_020926</name>
</gene>
<keyword evidence="4" id="KW-1185">Reference proteome</keyword>
<dbReference type="InterPro" id="IPR053151">
    <property type="entry name" value="RNase_H-like"/>
</dbReference>
<dbReference type="Gene3D" id="3.30.420.10">
    <property type="entry name" value="Ribonuclease H-like superfamily/Ribonuclease H"/>
    <property type="match status" value="1"/>
</dbReference>
<dbReference type="Pfam" id="PF13966">
    <property type="entry name" value="zf-RVT"/>
    <property type="match status" value="1"/>
</dbReference>
<dbReference type="PANTHER" id="PTHR47723:SF19">
    <property type="entry name" value="POLYNUCLEOTIDYL TRANSFERASE, RIBONUCLEASE H-LIKE SUPERFAMILY PROTEIN"/>
    <property type="match status" value="1"/>
</dbReference>
<reference evidence="3 4" key="1">
    <citation type="journal article" date="2024" name="G3 (Bethesda)">
        <title>Genome assembly of Hibiscus sabdariffa L. provides insights into metabolisms of medicinal natural products.</title>
        <authorList>
            <person name="Kim T."/>
        </authorList>
    </citation>
    <scope>NUCLEOTIDE SEQUENCE [LARGE SCALE GENOMIC DNA]</scope>
    <source>
        <strain evidence="3">TK-2024</strain>
        <tissue evidence="3">Old leaves</tissue>
    </source>
</reference>
<dbReference type="InterPro" id="IPR002156">
    <property type="entry name" value="RNaseH_domain"/>
</dbReference>
<evidence type="ECO:0008006" key="5">
    <source>
        <dbReference type="Google" id="ProtNLM"/>
    </source>
</evidence>
<evidence type="ECO:0000313" key="4">
    <source>
        <dbReference type="Proteomes" id="UP001472677"/>
    </source>
</evidence>
<feature type="domain" description="RNase H type-1" evidence="1">
    <location>
        <begin position="248"/>
        <end position="369"/>
    </location>
</feature>
<comment type="caution">
    <text evidence="3">The sequence shown here is derived from an EMBL/GenBank/DDBJ whole genome shotgun (WGS) entry which is preliminary data.</text>
</comment>
<dbReference type="Pfam" id="PF13456">
    <property type="entry name" value="RVT_3"/>
    <property type="match status" value="1"/>
</dbReference>
<evidence type="ECO:0000259" key="1">
    <source>
        <dbReference type="Pfam" id="PF13456"/>
    </source>
</evidence>
<proteinExistence type="predicted"/>
<dbReference type="CDD" id="cd06222">
    <property type="entry name" value="RNase_H_like"/>
    <property type="match status" value="1"/>
</dbReference>
<dbReference type="Proteomes" id="UP001472677">
    <property type="component" value="Unassembled WGS sequence"/>
</dbReference>
<dbReference type="InterPro" id="IPR012337">
    <property type="entry name" value="RNaseH-like_sf"/>
</dbReference>
<evidence type="ECO:0000313" key="3">
    <source>
        <dbReference type="EMBL" id="KAK8526455.1"/>
    </source>
</evidence>
<name>A0ABR2D072_9ROSI</name>
<sequence>MVCPEVFTDEPVSFRPSSLDRDWVCWTGSGDGKFSVNSFGKLLFGQCAAEAKWLEVVWRGVAPPKVETFTWLAILGRIPVKVDLLKRGITSLANDLCPLCGKFPETVSHLLLSCMVTWKLWMKFASYWGVELVLSDSPYTFLLCWNDIRAGGSTDSIWHVIPYVILWSIWLFRNEMTFKGFFLDEDQIFYVAKSRLASWYKAKFPLMVISNDSLIFDPSLADKVNSFNTCPKSKIVWKPPLVGFLKLNVDGAVSKNGLGCGVGGILRNNIGECLLSFSEQIGQGPPILAELQAMKIGLLIFLKSRWCYNHRLILESDSKIAVEWVLNVTLCSSLFACVVHEIADLIHMNCIVVRHIARGNVEADTLAKRGIG</sequence>
<dbReference type="InterPro" id="IPR026960">
    <property type="entry name" value="RVT-Znf"/>
</dbReference>
<dbReference type="PANTHER" id="PTHR47723">
    <property type="entry name" value="OS05G0353850 PROTEIN"/>
    <property type="match status" value="1"/>
</dbReference>
<organism evidence="3 4">
    <name type="scientific">Hibiscus sabdariffa</name>
    <name type="common">roselle</name>
    <dbReference type="NCBI Taxonomy" id="183260"/>
    <lineage>
        <taxon>Eukaryota</taxon>
        <taxon>Viridiplantae</taxon>
        <taxon>Streptophyta</taxon>
        <taxon>Embryophyta</taxon>
        <taxon>Tracheophyta</taxon>
        <taxon>Spermatophyta</taxon>
        <taxon>Magnoliopsida</taxon>
        <taxon>eudicotyledons</taxon>
        <taxon>Gunneridae</taxon>
        <taxon>Pentapetalae</taxon>
        <taxon>rosids</taxon>
        <taxon>malvids</taxon>
        <taxon>Malvales</taxon>
        <taxon>Malvaceae</taxon>
        <taxon>Malvoideae</taxon>
        <taxon>Hibiscus</taxon>
    </lineage>
</organism>
<protein>
    <recommendedName>
        <fullName evidence="5">Reverse transcriptase zinc-binding domain-containing protein</fullName>
    </recommendedName>
</protein>
<dbReference type="EMBL" id="JBBPBM010000039">
    <property type="protein sequence ID" value="KAK8526455.1"/>
    <property type="molecule type" value="Genomic_DNA"/>
</dbReference>
<dbReference type="InterPro" id="IPR036397">
    <property type="entry name" value="RNaseH_sf"/>
</dbReference>
<evidence type="ECO:0000259" key="2">
    <source>
        <dbReference type="Pfam" id="PF13966"/>
    </source>
</evidence>
<dbReference type="SUPFAM" id="SSF53098">
    <property type="entry name" value="Ribonuclease H-like"/>
    <property type="match status" value="1"/>
</dbReference>